<evidence type="ECO:0000256" key="2">
    <source>
        <dbReference type="SAM" id="SignalP"/>
    </source>
</evidence>
<dbReference type="InterPro" id="IPR000297">
    <property type="entry name" value="PPIase_PpiC"/>
</dbReference>
<gene>
    <name evidence="4" type="ORF">FYJ75_02500</name>
</gene>
<reference evidence="4 5" key="1">
    <citation type="submission" date="2019-08" db="EMBL/GenBank/DDBJ databases">
        <title>In-depth cultivation of the pig gut microbiome towards novel bacterial diversity and tailored functional studies.</title>
        <authorList>
            <person name="Wylensek D."/>
            <person name="Hitch T.C.A."/>
            <person name="Clavel T."/>
        </authorList>
    </citation>
    <scope>NUCLEOTIDE SEQUENCE [LARGE SCALE GENOMIC DNA]</scope>
    <source>
        <strain evidence="4 5">MUC/MUC-530-WT-4D</strain>
    </source>
</reference>
<evidence type="ECO:0000256" key="1">
    <source>
        <dbReference type="SAM" id="MobiDB-lite"/>
    </source>
</evidence>
<sequence>MKIKRFAALLLAGVLCTTAFTGCALNKNETVATLGDQEIKLGVANFMCRYQQARLEDAYKSYFGDEVWSKDLYGDGSTLEDTTKSQLMKSLQEMYTLQLHMDDYGVTISDDEKQSITDAATAFMDANSKDALEEMGATQDIVEEVLTLYTIKDKMYDAIVADVDTDISDDEANMRAYSMLKIPTDGTYDSSYQYTEYTDDQKAELTQKAQDVAAAIEQPSDLESVAEQYGFSVSTGTYDSDDSNLDSDVKTAMDGLKEGEISDLITTDKALYIVRIDSDHDEEATQKNREDILKDRKDTLYNDTLSKWEEDAEWKVKDKVVAKIKFTNSLTQQTESTETEEPSQGDTAGTEATTESGASETIDGTESAN</sequence>
<feature type="signal peptide" evidence="2">
    <location>
        <begin position="1"/>
        <end position="24"/>
    </location>
</feature>
<feature type="domain" description="PpiC" evidence="3">
    <location>
        <begin position="207"/>
        <end position="278"/>
    </location>
</feature>
<dbReference type="PROSITE" id="PS51257">
    <property type="entry name" value="PROKAR_LIPOPROTEIN"/>
    <property type="match status" value="1"/>
</dbReference>
<evidence type="ECO:0000313" key="5">
    <source>
        <dbReference type="Proteomes" id="UP000474024"/>
    </source>
</evidence>
<feature type="region of interest" description="Disordered" evidence="1">
    <location>
        <begin position="327"/>
        <end position="369"/>
    </location>
</feature>
<dbReference type="AlphaFoldDB" id="A0A6L5YPY9"/>
<accession>A0A6L5YPY9</accession>
<dbReference type="EMBL" id="VUNI01000002">
    <property type="protein sequence ID" value="MST73906.1"/>
    <property type="molecule type" value="Genomic_DNA"/>
</dbReference>
<evidence type="ECO:0000313" key="4">
    <source>
        <dbReference type="EMBL" id="MST73906.1"/>
    </source>
</evidence>
<keyword evidence="2" id="KW-0732">Signal</keyword>
<dbReference type="RefSeq" id="WP_154428490.1">
    <property type="nucleotide sequence ID" value="NZ_VUNI01000002.1"/>
</dbReference>
<feature type="compositionally biased region" description="Low complexity" evidence="1">
    <location>
        <begin position="344"/>
        <end position="361"/>
    </location>
</feature>
<evidence type="ECO:0000259" key="3">
    <source>
        <dbReference type="Pfam" id="PF13145"/>
    </source>
</evidence>
<dbReference type="InterPro" id="IPR027304">
    <property type="entry name" value="Trigger_fact/SurA_dom_sf"/>
</dbReference>
<dbReference type="GO" id="GO:0003755">
    <property type="term" value="F:peptidyl-prolyl cis-trans isomerase activity"/>
    <property type="evidence" value="ECO:0007669"/>
    <property type="project" value="InterPro"/>
</dbReference>
<name>A0A6L5YPY9_9FIRM</name>
<dbReference type="Proteomes" id="UP000474024">
    <property type="component" value="Unassembled WGS sequence"/>
</dbReference>
<proteinExistence type="predicted"/>
<dbReference type="Pfam" id="PF13145">
    <property type="entry name" value="Rotamase_2"/>
    <property type="match status" value="1"/>
</dbReference>
<dbReference type="SUPFAM" id="SSF54534">
    <property type="entry name" value="FKBP-like"/>
    <property type="match status" value="1"/>
</dbReference>
<dbReference type="InterPro" id="IPR046357">
    <property type="entry name" value="PPIase_dom_sf"/>
</dbReference>
<protein>
    <submittedName>
        <fullName evidence="4">Peptidyl-prolyl cis-trans isomerase</fullName>
    </submittedName>
</protein>
<keyword evidence="4" id="KW-0413">Isomerase</keyword>
<feature type="chain" id="PRO_5026777346" evidence="2">
    <location>
        <begin position="25"/>
        <end position="369"/>
    </location>
</feature>
<comment type="caution">
    <text evidence="4">The sequence shown here is derived from an EMBL/GenBank/DDBJ whole genome shotgun (WGS) entry which is preliminary data.</text>
</comment>
<organism evidence="4 5">
    <name type="scientific">Roseburia porci</name>
    <dbReference type="NCBI Taxonomy" id="2605790"/>
    <lineage>
        <taxon>Bacteria</taxon>
        <taxon>Bacillati</taxon>
        <taxon>Bacillota</taxon>
        <taxon>Clostridia</taxon>
        <taxon>Lachnospirales</taxon>
        <taxon>Lachnospiraceae</taxon>
        <taxon>Roseburia</taxon>
    </lineage>
</organism>
<dbReference type="Gene3D" id="3.10.50.40">
    <property type="match status" value="1"/>
</dbReference>
<dbReference type="SUPFAM" id="SSF109998">
    <property type="entry name" value="Triger factor/SurA peptide-binding domain-like"/>
    <property type="match status" value="1"/>
</dbReference>
<keyword evidence="5" id="KW-1185">Reference proteome</keyword>